<dbReference type="PANTHER" id="PTHR43479:SF11">
    <property type="entry name" value="ACREF_ENVCD OPERON REPRESSOR-RELATED"/>
    <property type="match status" value="1"/>
</dbReference>
<organism evidence="4 5">
    <name type="scientific">Halorubrum vacuolatum</name>
    <name type="common">Natronobacterium vacuolatum</name>
    <dbReference type="NCBI Taxonomy" id="63740"/>
    <lineage>
        <taxon>Archaea</taxon>
        <taxon>Methanobacteriati</taxon>
        <taxon>Methanobacteriota</taxon>
        <taxon>Stenosarchaea group</taxon>
        <taxon>Halobacteria</taxon>
        <taxon>Halobacteriales</taxon>
        <taxon>Haloferacaceae</taxon>
        <taxon>Halorubrum</taxon>
    </lineage>
</organism>
<name>A0A238XCB0_HALVU</name>
<evidence type="ECO:0000256" key="2">
    <source>
        <dbReference type="PROSITE-ProRule" id="PRU00335"/>
    </source>
</evidence>
<feature type="DNA-binding region" description="H-T-H motif" evidence="2">
    <location>
        <begin position="33"/>
        <end position="52"/>
    </location>
</feature>
<reference evidence="4 5" key="1">
    <citation type="submission" date="2017-06" db="EMBL/GenBank/DDBJ databases">
        <authorList>
            <person name="Kim H.J."/>
            <person name="Triplett B.A."/>
        </authorList>
    </citation>
    <scope>NUCLEOTIDE SEQUENCE [LARGE SCALE GENOMIC DNA]</scope>
    <source>
        <strain evidence="4 5">DSM 8800</strain>
    </source>
</reference>
<evidence type="ECO:0000313" key="5">
    <source>
        <dbReference type="Proteomes" id="UP000198397"/>
    </source>
</evidence>
<dbReference type="RefSeq" id="WP_089385466.1">
    <property type="nucleotide sequence ID" value="NZ_FZNQ01000015.1"/>
</dbReference>
<feature type="domain" description="HTH tetR-type" evidence="3">
    <location>
        <begin position="10"/>
        <end position="70"/>
    </location>
</feature>
<dbReference type="InterPro" id="IPR001647">
    <property type="entry name" value="HTH_TetR"/>
</dbReference>
<keyword evidence="1 2" id="KW-0238">DNA-binding</keyword>
<dbReference type="PROSITE" id="PS50977">
    <property type="entry name" value="HTH_TETR_2"/>
    <property type="match status" value="1"/>
</dbReference>
<dbReference type="OrthoDB" id="135877at2157"/>
<dbReference type="AlphaFoldDB" id="A0A238XCB0"/>
<accession>A0A238XCB0</accession>
<dbReference type="Pfam" id="PF00440">
    <property type="entry name" value="TetR_N"/>
    <property type="match status" value="1"/>
</dbReference>
<dbReference type="PANTHER" id="PTHR43479">
    <property type="entry name" value="ACREF/ENVCD OPERON REPRESSOR-RELATED"/>
    <property type="match status" value="1"/>
</dbReference>
<dbReference type="EMBL" id="FZNQ01000015">
    <property type="protein sequence ID" value="SNR56163.1"/>
    <property type="molecule type" value="Genomic_DNA"/>
</dbReference>
<dbReference type="InterPro" id="IPR009057">
    <property type="entry name" value="Homeodomain-like_sf"/>
</dbReference>
<evidence type="ECO:0000259" key="3">
    <source>
        <dbReference type="PROSITE" id="PS50977"/>
    </source>
</evidence>
<evidence type="ECO:0000313" key="4">
    <source>
        <dbReference type="EMBL" id="SNR56163.1"/>
    </source>
</evidence>
<dbReference type="Gene3D" id="1.10.357.10">
    <property type="entry name" value="Tetracycline Repressor, domain 2"/>
    <property type="match status" value="1"/>
</dbReference>
<evidence type="ECO:0000256" key="1">
    <source>
        <dbReference type="ARBA" id="ARBA00023125"/>
    </source>
</evidence>
<gene>
    <name evidence="4" type="ORF">SAMN06264855_11567</name>
</gene>
<protein>
    <submittedName>
        <fullName evidence="4">Transcriptional regulator, TetR family</fullName>
    </submittedName>
</protein>
<proteinExistence type="predicted"/>
<keyword evidence="5" id="KW-1185">Reference proteome</keyword>
<dbReference type="InterPro" id="IPR050624">
    <property type="entry name" value="HTH-type_Tx_Regulator"/>
</dbReference>
<dbReference type="Proteomes" id="UP000198397">
    <property type="component" value="Unassembled WGS sequence"/>
</dbReference>
<dbReference type="GO" id="GO:0003677">
    <property type="term" value="F:DNA binding"/>
    <property type="evidence" value="ECO:0007669"/>
    <property type="project" value="UniProtKB-UniRule"/>
</dbReference>
<dbReference type="SUPFAM" id="SSF46689">
    <property type="entry name" value="Homeodomain-like"/>
    <property type="match status" value="1"/>
</dbReference>
<sequence length="213" mass="23971">MTRFSDTDRERIRSRLIEEGRTLFTQFGFERTRISDVTEAVGIGTSTFYQFFDSKAALYVCVLALEREKLIEEIDAATAAAGSPREEVRTLLETLLSTVRSNPLISRVIIENELSAIEERLSASEREALRETNYDTDLSYADEWVTHESFRYDDPDVVSGMIRSLVFVTRARERSVAEVEEFAPYEVIEAALIETVVEGLFTDDADASAAAGD</sequence>